<reference evidence="11 12" key="1">
    <citation type="journal article" date="2014" name="Int. J. Syst. Evol. Microbiol.">
        <title>Phaeodactylibacter xiamenensis gen. nov., sp. nov., a member of the family Saprospiraceae isolated from the marine alga Phaeodactylum tricornutum.</title>
        <authorList>
            <person name="Chen Z.Jr."/>
            <person name="Lei X."/>
            <person name="Lai Q."/>
            <person name="Li Y."/>
            <person name="Zhang B."/>
            <person name="Zhang J."/>
            <person name="Zhang H."/>
            <person name="Yang L."/>
            <person name="Zheng W."/>
            <person name="Tian Y."/>
            <person name="Yu Z."/>
            <person name="Xu H.Jr."/>
            <person name="Zheng T."/>
        </authorList>
    </citation>
    <scope>NUCLEOTIDE SEQUENCE [LARGE SCALE GENOMIC DNA]</scope>
    <source>
        <strain evidence="11 12">KD52</strain>
    </source>
</reference>
<dbReference type="AlphaFoldDB" id="A0A098SCL1"/>
<dbReference type="InterPro" id="IPR036890">
    <property type="entry name" value="HATPase_C_sf"/>
</dbReference>
<dbReference type="CDD" id="cd16917">
    <property type="entry name" value="HATPase_UhpB-NarQ-NarX-like"/>
    <property type="match status" value="1"/>
</dbReference>
<keyword evidence="8" id="KW-0902">Two-component regulatory system</keyword>
<feature type="transmembrane region" description="Helical" evidence="9">
    <location>
        <begin position="331"/>
        <end position="350"/>
    </location>
</feature>
<dbReference type="SMART" id="SM00387">
    <property type="entry name" value="HATPase_c"/>
    <property type="match status" value="1"/>
</dbReference>
<evidence type="ECO:0000256" key="7">
    <source>
        <dbReference type="ARBA" id="ARBA00022840"/>
    </source>
</evidence>
<evidence type="ECO:0000256" key="8">
    <source>
        <dbReference type="ARBA" id="ARBA00023012"/>
    </source>
</evidence>
<organism evidence="11 12">
    <name type="scientific">Phaeodactylibacter xiamenensis</name>
    <dbReference type="NCBI Taxonomy" id="1524460"/>
    <lineage>
        <taxon>Bacteria</taxon>
        <taxon>Pseudomonadati</taxon>
        <taxon>Bacteroidota</taxon>
        <taxon>Saprospiria</taxon>
        <taxon>Saprospirales</taxon>
        <taxon>Haliscomenobacteraceae</taxon>
        <taxon>Phaeodactylibacter</taxon>
    </lineage>
</organism>
<evidence type="ECO:0000256" key="1">
    <source>
        <dbReference type="ARBA" id="ARBA00000085"/>
    </source>
</evidence>
<comment type="caution">
    <text evidence="11">The sequence shown here is derived from an EMBL/GenBank/DDBJ whole genome shotgun (WGS) entry which is preliminary data.</text>
</comment>
<dbReference type="Gene3D" id="1.20.5.1930">
    <property type="match status" value="1"/>
</dbReference>
<dbReference type="Pfam" id="PF07730">
    <property type="entry name" value="HisKA_3"/>
    <property type="match status" value="1"/>
</dbReference>
<evidence type="ECO:0000256" key="6">
    <source>
        <dbReference type="ARBA" id="ARBA00022777"/>
    </source>
</evidence>
<protein>
    <recommendedName>
        <fullName evidence="2">histidine kinase</fullName>
        <ecNumber evidence="2">2.7.13.3</ecNumber>
    </recommendedName>
</protein>
<dbReference type="GO" id="GO:0016020">
    <property type="term" value="C:membrane"/>
    <property type="evidence" value="ECO:0007669"/>
    <property type="project" value="InterPro"/>
</dbReference>
<dbReference type="GO" id="GO:0005524">
    <property type="term" value="F:ATP binding"/>
    <property type="evidence" value="ECO:0007669"/>
    <property type="project" value="UniProtKB-KW"/>
</dbReference>
<evidence type="ECO:0000259" key="10">
    <source>
        <dbReference type="PROSITE" id="PS50109"/>
    </source>
</evidence>
<dbReference type="EMBL" id="JPOS01000010">
    <property type="protein sequence ID" value="KGE89398.1"/>
    <property type="molecule type" value="Genomic_DNA"/>
</dbReference>
<dbReference type="PANTHER" id="PTHR24421:SF10">
    <property type="entry name" value="NITRATE_NITRITE SENSOR PROTEIN NARQ"/>
    <property type="match status" value="1"/>
</dbReference>
<evidence type="ECO:0000313" key="11">
    <source>
        <dbReference type="EMBL" id="KGE89398.1"/>
    </source>
</evidence>
<dbReference type="SUPFAM" id="SSF55874">
    <property type="entry name" value="ATPase domain of HSP90 chaperone/DNA topoisomerase II/histidine kinase"/>
    <property type="match status" value="1"/>
</dbReference>
<evidence type="ECO:0000256" key="4">
    <source>
        <dbReference type="ARBA" id="ARBA00022679"/>
    </source>
</evidence>
<evidence type="ECO:0000313" key="12">
    <source>
        <dbReference type="Proteomes" id="UP000029736"/>
    </source>
</evidence>
<feature type="transmembrane region" description="Helical" evidence="9">
    <location>
        <begin position="356"/>
        <end position="375"/>
    </location>
</feature>
<accession>A0A098SCL1</accession>
<gene>
    <name evidence="11" type="ORF">IX84_03550</name>
</gene>
<keyword evidence="9" id="KW-0472">Membrane</keyword>
<dbReference type="InterPro" id="IPR011622">
    <property type="entry name" value="7TMR_DISM_rcpt_extracell_dom2"/>
</dbReference>
<dbReference type="Proteomes" id="UP000029736">
    <property type="component" value="Unassembled WGS sequence"/>
</dbReference>
<evidence type="ECO:0000256" key="2">
    <source>
        <dbReference type="ARBA" id="ARBA00012438"/>
    </source>
</evidence>
<keyword evidence="4" id="KW-0808">Transferase</keyword>
<dbReference type="GO" id="GO:0000155">
    <property type="term" value="F:phosphorelay sensor kinase activity"/>
    <property type="evidence" value="ECO:0007669"/>
    <property type="project" value="InterPro"/>
</dbReference>
<comment type="catalytic activity">
    <reaction evidence="1">
        <text>ATP + protein L-histidine = ADP + protein N-phospho-L-histidine.</text>
        <dbReference type="EC" id="2.7.13.3"/>
    </reaction>
</comment>
<dbReference type="PROSITE" id="PS50109">
    <property type="entry name" value="HIS_KIN"/>
    <property type="match status" value="1"/>
</dbReference>
<dbReference type="Pfam" id="PF07696">
    <property type="entry name" value="7TMR-DISMED2"/>
    <property type="match status" value="1"/>
</dbReference>
<dbReference type="GO" id="GO:0046983">
    <property type="term" value="F:protein dimerization activity"/>
    <property type="evidence" value="ECO:0007669"/>
    <property type="project" value="InterPro"/>
</dbReference>
<feature type="transmembrane region" description="Helical" evidence="9">
    <location>
        <begin position="230"/>
        <end position="253"/>
    </location>
</feature>
<dbReference type="InterPro" id="IPR003594">
    <property type="entry name" value="HATPase_dom"/>
</dbReference>
<sequence>MHIPSAGYFYPLTQAPVKHIIFFTPLLLIVSNVLLGQDTLRLTPGFRQIELLEWGQLYRTPDTELGVEGLKHLPDHGWSSLSSTDGAFFAGKDLLWVKVYIRNSGATPLPLLVQSKEVRTNRIAFFWAPAESPPLASPLMGDYLPFGNRMIGHPTYLFPITLEASQEGVLYICYDKREETITIQPQLWEPAAFEEGDRKSRFLMVLFLGALTCLVVVMAVLGLIARQGLLLSFALYITSGLLMVFVITGYGAMYLWPNHPYWNGLGYLFLIFFHVSLLEMARLYLGLRDGAPLLHRLFQLAQVALLLVFMPGVLSYPVLGGFLKIWLGRSGLLLLLLINLGITIACIGTYRREGRGGALLFLLAFMFSLIALALFEIEQLGSLNTPWSMELTLLFMLLDLLTLGGLFGHYLRRTFIQNTQLSEALSRSQLKAANALLLGQYKERKRLSQELHDGISIQLALLKMRLSGEPSGQLTQVEPVLEDLTRISENIRNFTHAISPALLEEEGLIMAIEALTGQVADQAGLEVSTQLPEAEQVRTLSRLQYYSVFLVVQELLSNTLKHAGATRIRLSLEFTDACTLHYCDDGKGLSVDEVNMGLGLAHIKDRAALLGGTFDYYPADSGGGCFRFVFPVSIVS</sequence>
<dbReference type="Pfam" id="PF07695">
    <property type="entry name" value="7TMR-DISM_7TM"/>
    <property type="match status" value="1"/>
</dbReference>
<dbReference type="InterPro" id="IPR005467">
    <property type="entry name" value="His_kinase_dom"/>
</dbReference>
<dbReference type="InterPro" id="IPR050482">
    <property type="entry name" value="Sensor_HK_TwoCompSys"/>
</dbReference>
<keyword evidence="9" id="KW-0812">Transmembrane</keyword>
<dbReference type="PANTHER" id="PTHR24421">
    <property type="entry name" value="NITRATE/NITRITE SENSOR PROTEIN NARX-RELATED"/>
    <property type="match status" value="1"/>
</dbReference>
<feature type="transmembrane region" description="Helical" evidence="9">
    <location>
        <begin position="387"/>
        <end position="411"/>
    </location>
</feature>
<evidence type="ECO:0000256" key="9">
    <source>
        <dbReference type="SAM" id="Phobius"/>
    </source>
</evidence>
<dbReference type="Pfam" id="PF02518">
    <property type="entry name" value="HATPase_c"/>
    <property type="match status" value="1"/>
</dbReference>
<keyword evidence="7" id="KW-0067">ATP-binding</keyword>
<keyword evidence="6" id="KW-0418">Kinase</keyword>
<feature type="transmembrane region" description="Helical" evidence="9">
    <location>
        <begin position="202"/>
        <end position="224"/>
    </location>
</feature>
<feature type="domain" description="Histidine kinase" evidence="10">
    <location>
        <begin position="446"/>
        <end position="634"/>
    </location>
</feature>
<keyword evidence="3" id="KW-0597">Phosphoprotein</keyword>
<dbReference type="Gene3D" id="3.30.565.10">
    <property type="entry name" value="Histidine kinase-like ATPase, C-terminal domain"/>
    <property type="match status" value="1"/>
</dbReference>
<dbReference type="STRING" id="1524460.IX84_03550"/>
<name>A0A098SCL1_9BACT</name>
<feature type="transmembrane region" description="Helical" evidence="9">
    <location>
        <begin position="265"/>
        <end position="285"/>
    </location>
</feature>
<keyword evidence="12" id="KW-1185">Reference proteome</keyword>
<evidence type="ECO:0000256" key="5">
    <source>
        <dbReference type="ARBA" id="ARBA00022741"/>
    </source>
</evidence>
<keyword evidence="9" id="KW-1133">Transmembrane helix</keyword>
<keyword evidence="5" id="KW-0547">Nucleotide-binding</keyword>
<evidence type="ECO:0000256" key="3">
    <source>
        <dbReference type="ARBA" id="ARBA00022553"/>
    </source>
</evidence>
<dbReference type="EC" id="2.7.13.3" evidence="2"/>
<dbReference type="Gene3D" id="2.60.40.2380">
    <property type="match status" value="1"/>
</dbReference>
<proteinExistence type="predicted"/>
<dbReference type="InterPro" id="IPR011623">
    <property type="entry name" value="7TMR_DISM_rcpt_extracell_dom1"/>
</dbReference>
<dbReference type="InterPro" id="IPR011712">
    <property type="entry name" value="Sig_transdc_His_kin_sub3_dim/P"/>
</dbReference>
<feature type="transmembrane region" description="Helical" evidence="9">
    <location>
        <begin position="297"/>
        <end position="319"/>
    </location>
</feature>